<feature type="signal peptide" evidence="1">
    <location>
        <begin position="1"/>
        <end position="21"/>
    </location>
</feature>
<evidence type="ECO:0000256" key="1">
    <source>
        <dbReference type="SAM" id="SignalP"/>
    </source>
</evidence>
<proteinExistence type="predicted"/>
<name>A0A1I7N2U7_9HYPH</name>
<evidence type="ECO:0000313" key="3">
    <source>
        <dbReference type="Proteomes" id="UP000199074"/>
    </source>
</evidence>
<feature type="chain" id="PRO_5011442612" description="Lipoprotein" evidence="1">
    <location>
        <begin position="22"/>
        <end position="105"/>
    </location>
</feature>
<dbReference type="OrthoDB" id="7949321at2"/>
<reference evidence="2 3" key="1">
    <citation type="submission" date="2016-10" db="EMBL/GenBank/DDBJ databases">
        <authorList>
            <person name="de Groot N.N."/>
        </authorList>
    </citation>
    <scope>NUCLEOTIDE SEQUENCE [LARGE SCALE GENOMIC DNA]</scope>
    <source>
        <strain evidence="2 3">IPL20</strain>
    </source>
</reference>
<dbReference type="STRING" id="429728.SAMN05216456_0650"/>
<evidence type="ECO:0000313" key="2">
    <source>
        <dbReference type="EMBL" id="SFV29004.1"/>
    </source>
</evidence>
<protein>
    <recommendedName>
        <fullName evidence="4">Lipoprotein</fullName>
    </recommendedName>
</protein>
<dbReference type="AlphaFoldDB" id="A0A1I7N2U7"/>
<organism evidence="2 3">
    <name type="scientific">Devosia crocina</name>
    <dbReference type="NCBI Taxonomy" id="429728"/>
    <lineage>
        <taxon>Bacteria</taxon>
        <taxon>Pseudomonadati</taxon>
        <taxon>Pseudomonadota</taxon>
        <taxon>Alphaproteobacteria</taxon>
        <taxon>Hyphomicrobiales</taxon>
        <taxon>Devosiaceae</taxon>
        <taxon>Devosia</taxon>
    </lineage>
</organism>
<dbReference type="RefSeq" id="WP_139232465.1">
    <property type="nucleotide sequence ID" value="NZ_FPCK01000001.1"/>
</dbReference>
<gene>
    <name evidence="2" type="ORF">SAMN05216456_0650</name>
</gene>
<evidence type="ECO:0008006" key="4">
    <source>
        <dbReference type="Google" id="ProtNLM"/>
    </source>
</evidence>
<dbReference type="EMBL" id="FPCK01000001">
    <property type="protein sequence ID" value="SFV29004.1"/>
    <property type="molecule type" value="Genomic_DNA"/>
</dbReference>
<dbReference type="Proteomes" id="UP000199074">
    <property type="component" value="Unassembled WGS sequence"/>
</dbReference>
<sequence>MIWPLAAALCAGLLSLAGCSAGEQPLIAGGPTPTEAIDAMLDDIRILDLNQAINEDHVRLDATDCARHPNGVVTCHVRLYSLGRGWSAPSVGRFTKAQDTWSFDF</sequence>
<keyword evidence="3" id="KW-1185">Reference proteome</keyword>
<keyword evidence="1" id="KW-0732">Signal</keyword>
<accession>A0A1I7N2U7</accession>